<dbReference type="PANTHER" id="PTHR37520:SF1">
    <property type="entry name" value="INTRON-ENCODED DNA ENDONUCLEASE AI2A-RELATED"/>
    <property type="match status" value="1"/>
</dbReference>
<sequence>MVKIYNKTINVRDLLIIKIFRKYIIIMINPFIVRYYYKVYNQQITKIIINCYHYFLNNIYFYLMNSLLLVGISETTRTKKNNMINSINLKNFSNKNHYHFLDNHNNEISLEFKQWFAGLTDGDGYLYVTREGYVGYEITLPYADEKVLRILQNKFGGNIHGRSGCKAMRYRTQNKNTLYKIVHCLNGLLFNNIRLAQLHKACLALNIPIKDPKLPDINSAYISGLLDSDGHINIYKRNYNETHRYQLTIAISNKSRCNIEFLINVIGGQVYFDKSKNGHYIWVANSKLLHLKLYDYFLKFPPKTIKSHRTFLIKEFHELNSIKAYLENNKLSMKYKIWNIFNIRWSNKIL</sequence>
<dbReference type="InterPro" id="IPR027434">
    <property type="entry name" value="Homing_endonucl"/>
</dbReference>
<dbReference type="InterPro" id="IPR004860">
    <property type="entry name" value="LAGLIDADG_dom"/>
</dbReference>
<feature type="transmembrane region" description="Helical" evidence="2">
    <location>
        <begin position="20"/>
        <end position="37"/>
    </location>
</feature>
<keyword evidence="2" id="KW-0812">Transmembrane</keyword>
<organism evidence="4">
    <name type="scientific">Myochromella boudieri</name>
    <dbReference type="NCBI Taxonomy" id="117066"/>
    <lineage>
        <taxon>Eukaryota</taxon>
        <taxon>Fungi</taxon>
        <taxon>Dikarya</taxon>
        <taxon>Basidiomycota</taxon>
        <taxon>Agaricomycotina</taxon>
        <taxon>Agaricomycetes</taxon>
        <taxon>Agaricomycetidae</taxon>
        <taxon>Agaricales</taxon>
        <taxon>Tricholomatineae</taxon>
        <taxon>Lyophyllaceae</taxon>
        <taxon>Myochromella</taxon>
    </lineage>
</organism>
<geneLocation type="mitochondrion" evidence="4"/>
<keyword evidence="2" id="KW-1133">Transmembrane helix</keyword>
<feature type="transmembrane region" description="Helical" evidence="2">
    <location>
        <begin position="52"/>
        <end position="72"/>
    </location>
</feature>
<evidence type="ECO:0000259" key="3">
    <source>
        <dbReference type="Pfam" id="PF00961"/>
    </source>
</evidence>
<dbReference type="EMBL" id="MH725793">
    <property type="protein sequence ID" value="AYE93140.1"/>
    <property type="molecule type" value="Genomic_DNA"/>
</dbReference>
<keyword evidence="4" id="KW-0496">Mitochondrion</keyword>
<reference evidence="4" key="1">
    <citation type="submission" date="2018-08" db="EMBL/GenBank/DDBJ databases">
        <title>Comparative mitochondrial genomics of the basidiomycete Termitomyces.</title>
        <authorList>
            <person name="Nieuwenhuis M."/>
        </authorList>
    </citation>
    <scope>NUCLEOTIDE SEQUENCE</scope>
    <source>
        <strain evidence="4">TB01</strain>
    </source>
</reference>
<comment type="function">
    <text evidence="1">Mitochondrial DNA endonuclease involved in intron homing.</text>
</comment>
<evidence type="ECO:0000313" key="4">
    <source>
        <dbReference type="EMBL" id="AYE93140.1"/>
    </source>
</evidence>
<proteinExistence type="predicted"/>
<evidence type="ECO:0000256" key="1">
    <source>
        <dbReference type="ARBA" id="ARBA00002670"/>
    </source>
</evidence>
<dbReference type="GO" id="GO:0004519">
    <property type="term" value="F:endonuclease activity"/>
    <property type="evidence" value="ECO:0007669"/>
    <property type="project" value="InterPro"/>
</dbReference>
<keyword evidence="2" id="KW-0472">Membrane</keyword>
<dbReference type="SUPFAM" id="SSF55608">
    <property type="entry name" value="Homing endonucleases"/>
    <property type="match status" value="2"/>
</dbReference>
<name>A0A386TY57_9AGAR</name>
<evidence type="ECO:0000256" key="2">
    <source>
        <dbReference type="SAM" id="Phobius"/>
    </source>
</evidence>
<accession>A0A386TY57</accession>
<dbReference type="Pfam" id="PF00961">
    <property type="entry name" value="LAGLIDADG_1"/>
    <property type="match status" value="1"/>
</dbReference>
<feature type="domain" description="Homing endonuclease LAGLIDADG" evidence="3">
    <location>
        <begin position="222"/>
        <end position="316"/>
    </location>
</feature>
<dbReference type="Gene3D" id="3.10.28.10">
    <property type="entry name" value="Homing endonucleases"/>
    <property type="match status" value="2"/>
</dbReference>
<protein>
    <recommendedName>
        <fullName evidence="3">Homing endonuclease LAGLIDADG domain-containing protein</fullName>
    </recommendedName>
</protein>
<dbReference type="AlphaFoldDB" id="A0A386TY57"/>
<gene>
    <name evidence="4" type="ORF">DXG02_000019</name>
</gene>
<dbReference type="PANTHER" id="PTHR37520">
    <property type="entry name" value="INTRON-ENCODED DNA ENDONUCLEASE AI2A-RELATED"/>
    <property type="match status" value="1"/>
</dbReference>